<dbReference type="SUPFAM" id="SSF56059">
    <property type="entry name" value="Glutathione synthetase ATP-binding domain-like"/>
    <property type="match status" value="1"/>
</dbReference>
<protein>
    <submittedName>
        <fullName evidence="3">Bifunctional glutamate--cysteine ligase glutathione synthetase</fullName>
    </submittedName>
</protein>
<dbReference type="InterPro" id="IPR007370">
    <property type="entry name" value="Glu_cys_ligase"/>
</dbReference>
<dbReference type="Proteomes" id="UP000051048">
    <property type="component" value="Unassembled WGS sequence"/>
</dbReference>
<accession>A0A0R1TGX2</accession>
<evidence type="ECO:0000313" key="4">
    <source>
        <dbReference type="Proteomes" id="UP000051048"/>
    </source>
</evidence>
<dbReference type="RefSeq" id="WP_025020964.1">
    <property type="nucleotide sequence ID" value="NZ_AZFH01000057.1"/>
</dbReference>
<reference evidence="3 4" key="1">
    <citation type="journal article" date="2015" name="Genome Announc.">
        <title>Expanding the biotechnology potential of lactobacilli through comparative genomics of 213 strains and associated genera.</title>
        <authorList>
            <person name="Sun Z."/>
            <person name="Harris H.M."/>
            <person name="McCann A."/>
            <person name="Guo C."/>
            <person name="Argimon S."/>
            <person name="Zhang W."/>
            <person name="Yang X."/>
            <person name="Jeffery I.B."/>
            <person name="Cooney J.C."/>
            <person name="Kagawa T.F."/>
            <person name="Liu W."/>
            <person name="Song Y."/>
            <person name="Salvetti E."/>
            <person name="Wrobel A."/>
            <person name="Rasinkangas P."/>
            <person name="Parkhill J."/>
            <person name="Rea M.C."/>
            <person name="O'Sullivan O."/>
            <person name="Ritari J."/>
            <person name="Douillard F.P."/>
            <person name="Paul Ross R."/>
            <person name="Yang R."/>
            <person name="Briner A.E."/>
            <person name="Felis G.E."/>
            <person name="de Vos W.M."/>
            <person name="Barrangou R."/>
            <person name="Klaenhammer T.R."/>
            <person name="Caufield P.W."/>
            <person name="Cui Y."/>
            <person name="Zhang H."/>
            <person name="O'Toole P.W."/>
        </authorList>
    </citation>
    <scope>NUCLEOTIDE SEQUENCE [LARGE SCALE GENOMIC DNA]</scope>
    <source>
        <strain evidence="3 4">DSM 15833</strain>
    </source>
</reference>
<dbReference type="Gene3D" id="3.30.590.20">
    <property type="match status" value="1"/>
</dbReference>
<dbReference type="Pfam" id="PF04262">
    <property type="entry name" value="Glu_cys_ligase"/>
    <property type="match status" value="1"/>
</dbReference>
<dbReference type="PATRIC" id="fig|1423740.3.peg.2341"/>
<dbReference type="Gene3D" id="3.30.470.20">
    <property type="entry name" value="ATP-grasp fold, B domain"/>
    <property type="match status" value="1"/>
</dbReference>
<organism evidence="3 4">
    <name type="scientific">Ligilactobacillus equi DSM 15833 = JCM 10991</name>
    <dbReference type="NCBI Taxonomy" id="1423740"/>
    <lineage>
        <taxon>Bacteria</taxon>
        <taxon>Bacillati</taxon>
        <taxon>Bacillota</taxon>
        <taxon>Bacilli</taxon>
        <taxon>Lactobacillales</taxon>
        <taxon>Lactobacillaceae</taxon>
        <taxon>Ligilactobacillus</taxon>
    </lineage>
</organism>
<comment type="similarity">
    <text evidence="1">Belongs to the glutamate--cysteine ligase type 1 family.</text>
</comment>
<keyword evidence="1 3" id="KW-0436">Ligase</keyword>
<proteinExistence type="inferred from homology"/>
<dbReference type="AlphaFoldDB" id="A0A0R1TGX2"/>
<dbReference type="EMBL" id="AZFH01000057">
    <property type="protein sequence ID" value="KRL80509.1"/>
    <property type="molecule type" value="Genomic_DNA"/>
</dbReference>
<sequence>MKLDEIGKQIEASQMTEVLQTLRFQVKRSFALLDKQGQVNQSAEFKNQYLEIKKGQVTLTSRPQQDLAGLNLDMALQSQALKQVLPSGYYPWPWSSSPIVRGVDAKNQIFIQLPEELLLNLYSEKFVQSKVAYTDFRNQVYLKLARQFINYQWVLTYFFGATPFKWEEMVAEAKVSPVRSHRTSLNAVELKEANIIDYRDLAKYQAIQNTGVDFVSLMTEELADQTRVISGLQLNQIDLAPQTDFGQTKELLPLINVMAGYFLMTTGPEMANLRATLTAARQKNQIIAQENPFAQSQFATELRQFLDELGRFAKNYRYNDFSNVMTVLKQRLDKPEETLAARSLRQNQGMSVLATSLANLDYRTTEIKLKTLSHNSLLLLQRAVVKGLDYQVIAPEADIIEIAGHLIDHGISQSQNSLLYSRLWAQKQTAKKLAQAAGVTTSSAWVVKNNHDLSQLWPLLQTKGLVLKPAGEISSNQNRVFRMPPTSGELKIALGRLQKDSKEVLIEQVVAGSNYRALIIAGKLVSLIERLPLRVVGDGRTPLADLLVRKNIKLGQIEKETLKSQGIRLTDVISRGIEVLLRYDASSQTGMQSYESLTEMDASYRPVIENLAAKLGMVEGALDLVIPNIYQVYDAQKDNQLVFLSAHCYPELAFHQKTVFGDQDIVTEIFRLWNLSH</sequence>
<keyword evidence="1" id="KW-0317">Glutathione biosynthesis</keyword>
<dbReference type="GO" id="GO:0006750">
    <property type="term" value="P:glutathione biosynthetic process"/>
    <property type="evidence" value="ECO:0007669"/>
    <property type="project" value="UniProtKB-KW"/>
</dbReference>
<evidence type="ECO:0000259" key="2">
    <source>
        <dbReference type="Pfam" id="PF04262"/>
    </source>
</evidence>
<name>A0A0R1TGX2_9LACO</name>
<gene>
    <name evidence="3" type="ORF">FC36_GL002157</name>
</gene>
<dbReference type="InterPro" id="IPR014746">
    <property type="entry name" value="Gln_synth/guanido_kin_cat_dom"/>
</dbReference>
<feature type="domain" description="Glutamate--cysteine ligase" evidence="2">
    <location>
        <begin position="113"/>
        <end position="174"/>
    </location>
</feature>
<dbReference type="OrthoDB" id="9803907at2"/>
<dbReference type="SUPFAM" id="SSF55931">
    <property type="entry name" value="Glutamine synthetase/guanido kinase"/>
    <property type="match status" value="1"/>
</dbReference>
<evidence type="ECO:0000313" key="3">
    <source>
        <dbReference type="EMBL" id="KRL80509.1"/>
    </source>
</evidence>
<dbReference type="GO" id="GO:0004357">
    <property type="term" value="F:glutamate-cysteine ligase activity"/>
    <property type="evidence" value="ECO:0007669"/>
    <property type="project" value="InterPro"/>
</dbReference>
<evidence type="ECO:0000256" key="1">
    <source>
        <dbReference type="RuleBase" id="RU003544"/>
    </source>
</evidence>
<dbReference type="STRING" id="1423740.FC36_GL002157"/>
<comment type="caution">
    <text evidence="3">The sequence shown here is derived from an EMBL/GenBank/DDBJ whole genome shotgun (WGS) entry which is preliminary data.</text>
</comment>